<proteinExistence type="predicted"/>
<dbReference type="EMBL" id="CP002109">
    <property type="protein sequence ID" value="ADL03357.1"/>
    <property type="molecule type" value="Genomic_DNA"/>
</dbReference>
<sequence>MAYTVQEQIELDQQLRRWQKRQLTAVKQSNIDKAFESMNDIERAVWEQVARAESFKDISVLAWETAYKVIPKFCKLAR</sequence>
<dbReference type="KEGG" id="csh:Closa_0732"/>
<evidence type="ECO:0000313" key="3">
    <source>
        <dbReference type="Proteomes" id="UP000001662"/>
    </source>
</evidence>
<dbReference type="STRING" id="610130.Closa_0732"/>
<reference evidence="1 3" key="1">
    <citation type="submission" date="2010-07" db="EMBL/GenBank/DDBJ databases">
        <title>Complete sequence of Clostridium saccharolyticum WM1.</title>
        <authorList>
            <consortium name="US DOE Joint Genome Institute"/>
            <person name="Lucas S."/>
            <person name="Copeland A."/>
            <person name="Lapidus A."/>
            <person name="Cheng J.-F."/>
            <person name="Bruce D."/>
            <person name="Goodwin L."/>
            <person name="Pitluck S."/>
            <person name="Chertkov O."/>
            <person name="Detter J.C."/>
            <person name="Han C."/>
            <person name="Tapia R."/>
            <person name="Land M."/>
            <person name="Hauser L."/>
            <person name="Chang Y.-J."/>
            <person name="Jeffries C."/>
            <person name="Kyrpides N."/>
            <person name="Ivanova N."/>
            <person name="Mikhailova N."/>
            <person name="Mouttaki H."/>
            <person name="Lin L."/>
            <person name="Zhou J."/>
            <person name="Hemme C.L."/>
            <person name="Woyke T."/>
        </authorList>
    </citation>
    <scope>NUCLEOTIDE SEQUENCE [LARGE SCALE GENOMIC DNA]</scope>
    <source>
        <strain evidence="3">ATCC 35040 / DSM 2544 / NRCC 2533 / WM1</strain>
        <strain evidence="1">WM1</strain>
    </source>
</reference>
<protein>
    <submittedName>
        <fullName evidence="1">Uncharacterized protein</fullName>
    </submittedName>
</protein>
<dbReference type="PaxDb" id="610130-Closa_0732"/>
<gene>
    <name evidence="1" type="ordered locus">Closa_0732</name>
    <name evidence="2" type="ordered locus">Closa_1378</name>
</gene>
<dbReference type="RefSeq" id="WP_013271452.1">
    <property type="nucleotide sequence ID" value="NC_014376.1"/>
</dbReference>
<dbReference type="EMBL" id="CP002109">
    <property type="protein sequence ID" value="ADL03980.1"/>
    <property type="molecule type" value="Genomic_DNA"/>
</dbReference>
<keyword evidence="3" id="KW-1185">Reference proteome</keyword>
<dbReference type="Proteomes" id="UP000001662">
    <property type="component" value="Chromosome"/>
</dbReference>
<accession>D9R5F1</accession>
<evidence type="ECO:0000313" key="2">
    <source>
        <dbReference type="EMBL" id="ADL03980.1"/>
    </source>
</evidence>
<organism evidence="1 3">
    <name type="scientific">Lacrimispora saccharolytica (strain ATCC 35040 / DSM 2544 / NRCC 2533 / WM1)</name>
    <name type="common">Clostridium saccharolyticum</name>
    <dbReference type="NCBI Taxonomy" id="610130"/>
    <lineage>
        <taxon>Bacteria</taxon>
        <taxon>Bacillati</taxon>
        <taxon>Bacillota</taxon>
        <taxon>Clostridia</taxon>
        <taxon>Lachnospirales</taxon>
        <taxon>Lachnospiraceae</taxon>
        <taxon>Lacrimispora</taxon>
    </lineage>
</organism>
<dbReference type="HOGENOM" id="CLU_2615887_0_0_9"/>
<dbReference type="KEGG" id="csh:Closa_1378"/>
<dbReference type="AlphaFoldDB" id="D9R5F1"/>
<evidence type="ECO:0000313" key="1">
    <source>
        <dbReference type="EMBL" id="ADL03357.1"/>
    </source>
</evidence>
<name>D9R5F1_LACSW</name>